<proteinExistence type="predicted"/>
<comment type="caution">
    <text evidence="1">The sequence shown here is derived from an EMBL/GenBank/DDBJ whole genome shotgun (WGS) entry which is preliminary data.</text>
</comment>
<sequence>MKERNIPPYEGDDYFSIGRPRTFRSLKNDLEAVNKYTAEGYAKIASGEIGRTENIRFVEQTNIPSAGWSQGKSDTVHFFGADTVAEGIVVPEEMRGKIPGDYGRSRGVAWYYLGGFGLVHTVATQARVIQWDSAS</sequence>
<dbReference type="STRING" id="1457154.CAPSK01_004473"/>
<evidence type="ECO:0000313" key="2">
    <source>
        <dbReference type="Proteomes" id="UP000019812"/>
    </source>
</evidence>
<dbReference type="EMBL" id="JDSS02000045">
    <property type="protein sequence ID" value="KFB66312.1"/>
    <property type="molecule type" value="Genomic_DNA"/>
</dbReference>
<dbReference type="AlphaFoldDB" id="A0A084XV18"/>
<gene>
    <name evidence="1" type="ORF">CAPSK01_004473</name>
</gene>
<name>A0A084XV18_9PROT</name>
<dbReference type="Proteomes" id="UP000019812">
    <property type="component" value="Unassembled WGS sequence"/>
</dbReference>
<protein>
    <submittedName>
        <fullName evidence="1">Uncharacterized protein</fullName>
    </submittedName>
</protein>
<reference evidence="1 2" key="1">
    <citation type="submission" date="2014-07" db="EMBL/GenBank/DDBJ databases">
        <title>Expanding our view of genomic diversity in Candidatus Accumulibacter clades.</title>
        <authorList>
            <person name="Skennerton C.T."/>
            <person name="Barr J.J."/>
            <person name="Slater F.R."/>
            <person name="Bond P.L."/>
            <person name="Tyson G.W."/>
        </authorList>
    </citation>
    <scope>NUCLEOTIDE SEQUENCE [LARGE SCALE GENOMIC DNA]</scope>
    <source>
        <strain evidence="2">SK-01</strain>
    </source>
</reference>
<organism evidence="1 2">
    <name type="scientific">Candidatus Accumulibacter vicinus</name>
    <dbReference type="NCBI Taxonomy" id="2954382"/>
    <lineage>
        <taxon>Bacteria</taxon>
        <taxon>Pseudomonadati</taxon>
        <taxon>Pseudomonadota</taxon>
        <taxon>Betaproteobacteria</taxon>
        <taxon>Candidatus Accumulibacter</taxon>
    </lineage>
</organism>
<accession>A0A084XV18</accession>
<evidence type="ECO:0000313" key="1">
    <source>
        <dbReference type="EMBL" id="KFB66312.1"/>
    </source>
</evidence>